<dbReference type="InterPro" id="IPR010982">
    <property type="entry name" value="Lambda_DNA-bd_dom_sf"/>
</dbReference>
<organism evidence="3 4">
    <name type="scientific">Aliicoccus persicus</name>
    <dbReference type="NCBI Taxonomy" id="930138"/>
    <lineage>
        <taxon>Bacteria</taxon>
        <taxon>Bacillati</taxon>
        <taxon>Bacillota</taxon>
        <taxon>Bacilli</taxon>
        <taxon>Bacillales</taxon>
        <taxon>Staphylococcaceae</taxon>
        <taxon>Aliicoccus</taxon>
    </lineage>
</organism>
<evidence type="ECO:0000313" key="4">
    <source>
        <dbReference type="Proteomes" id="UP000243605"/>
    </source>
</evidence>
<dbReference type="InterPro" id="IPR001387">
    <property type="entry name" value="Cro/C1-type_HTH"/>
</dbReference>
<keyword evidence="4" id="KW-1185">Reference proteome</keyword>
<dbReference type="InterPro" id="IPR011990">
    <property type="entry name" value="TPR-like_helical_dom_sf"/>
</dbReference>
<dbReference type="PANTHER" id="PTHR46797">
    <property type="entry name" value="HTH-TYPE TRANSCRIPTIONAL REGULATOR"/>
    <property type="match status" value="1"/>
</dbReference>
<dbReference type="RefSeq" id="WP_091474284.1">
    <property type="nucleotide sequence ID" value="NZ_FOIT01000002.1"/>
</dbReference>
<dbReference type="InterPro" id="IPR050807">
    <property type="entry name" value="TransReg_Diox_bact_type"/>
</dbReference>
<evidence type="ECO:0000313" key="3">
    <source>
        <dbReference type="EMBL" id="SEV93864.1"/>
    </source>
</evidence>
<dbReference type="Pfam" id="PF01381">
    <property type="entry name" value="HTH_3"/>
    <property type="match status" value="1"/>
</dbReference>
<dbReference type="GO" id="GO:0003677">
    <property type="term" value="F:DNA binding"/>
    <property type="evidence" value="ECO:0007669"/>
    <property type="project" value="UniProtKB-KW"/>
</dbReference>
<dbReference type="SMART" id="SM00530">
    <property type="entry name" value="HTH_XRE"/>
    <property type="match status" value="1"/>
</dbReference>
<protein>
    <submittedName>
        <fullName evidence="3">DNA-binding transcriptional regulator, XRE-family HTH domain</fullName>
    </submittedName>
</protein>
<name>A0A662Z2H4_9STAP</name>
<dbReference type="Proteomes" id="UP000243605">
    <property type="component" value="Unassembled WGS sequence"/>
</dbReference>
<dbReference type="GO" id="GO:0003700">
    <property type="term" value="F:DNA-binding transcription factor activity"/>
    <property type="evidence" value="ECO:0007669"/>
    <property type="project" value="TreeGrafter"/>
</dbReference>
<dbReference type="EMBL" id="FOIT01000002">
    <property type="protein sequence ID" value="SEV93864.1"/>
    <property type="molecule type" value="Genomic_DNA"/>
</dbReference>
<keyword evidence="1 3" id="KW-0238">DNA-binding</keyword>
<evidence type="ECO:0000259" key="2">
    <source>
        <dbReference type="PROSITE" id="PS50943"/>
    </source>
</evidence>
<sequence length="414" mass="49021">MSLGNRIKSLRKQKKMTQSELIDGYLTKGTLSLIENDKTLPSIETLQKIANKLGVSVFYLTQEGDEAWTEEMAEHFKDYFLKFPYDEIEEKILPNKDRIFTNDKGLFLLSMLRYYYRLNQQHVEADNLHQTIYKRLIENGLRHLAMRELIDHASSKLYSLEYEDALRTLQQHKEEILSFKQHDSKIELSYLYIESILASAVENHALFVESSERIEALSFETLQFQHYLDAIRIMALYYTYVDEDDKKLEYVSKVKKFLEFSPDPVREIEFRYEDTLYSKYSLIEQPDDIVEKLLAYKERSMDTIDTFVSNDTGKVEYLKLTLKSLDLEIEYLQGNYEFVLEHFDRSLYTFKIALHPIDRIDLKVRTLVYALSLYKVGRIEEAKQEIMIVENDLGPLMNSIYAVEIRKIKEMIYS</sequence>
<dbReference type="AlphaFoldDB" id="A0A662Z2H4"/>
<proteinExistence type="predicted"/>
<evidence type="ECO:0000256" key="1">
    <source>
        <dbReference type="ARBA" id="ARBA00023125"/>
    </source>
</evidence>
<feature type="domain" description="HTH cro/C1-type" evidence="2">
    <location>
        <begin position="7"/>
        <end position="60"/>
    </location>
</feature>
<dbReference type="CDD" id="cd00093">
    <property type="entry name" value="HTH_XRE"/>
    <property type="match status" value="1"/>
</dbReference>
<gene>
    <name evidence="3" type="ORF">SAMN05192557_0888</name>
</gene>
<dbReference type="OrthoDB" id="290878at2"/>
<dbReference type="Gene3D" id="1.25.40.10">
    <property type="entry name" value="Tetratricopeptide repeat domain"/>
    <property type="match status" value="1"/>
</dbReference>
<accession>A0A662Z2H4</accession>
<dbReference type="PANTHER" id="PTHR46797:SF1">
    <property type="entry name" value="METHYLPHOSPHONATE SYNTHASE"/>
    <property type="match status" value="1"/>
</dbReference>
<dbReference type="GO" id="GO:0005829">
    <property type="term" value="C:cytosol"/>
    <property type="evidence" value="ECO:0007669"/>
    <property type="project" value="TreeGrafter"/>
</dbReference>
<dbReference type="SUPFAM" id="SSF47413">
    <property type="entry name" value="lambda repressor-like DNA-binding domains"/>
    <property type="match status" value="1"/>
</dbReference>
<dbReference type="PROSITE" id="PS50943">
    <property type="entry name" value="HTH_CROC1"/>
    <property type="match status" value="1"/>
</dbReference>
<reference evidence="3 4" key="1">
    <citation type="submission" date="2016-10" db="EMBL/GenBank/DDBJ databases">
        <authorList>
            <person name="Varghese N."/>
            <person name="Submissions S."/>
        </authorList>
    </citation>
    <scope>NUCLEOTIDE SEQUENCE [LARGE SCALE GENOMIC DNA]</scope>
    <source>
        <strain evidence="3 4">IBRC-M10081</strain>
    </source>
</reference>